<feature type="domain" description="HTH luxR-type" evidence="4">
    <location>
        <begin position="1025"/>
        <end position="1090"/>
    </location>
</feature>
<evidence type="ECO:0000256" key="2">
    <source>
        <dbReference type="ARBA" id="ARBA00023125"/>
    </source>
</evidence>
<dbReference type="PRINTS" id="PR00364">
    <property type="entry name" value="DISEASERSIST"/>
</dbReference>
<dbReference type="GO" id="GO:0006355">
    <property type="term" value="P:regulation of DNA-templated transcription"/>
    <property type="evidence" value="ECO:0007669"/>
    <property type="project" value="InterPro"/>
</dbReference>
<dbReference type="Pfam" id="PF00196">
    <property type="entry name" value="GerE"/>
    <property type="match status" value="1"/>
</dbReference>
<dbReference type="Gene3D" id="1.25.40.10">
    <property type="entry name" value="Tetratricopeptide repeat domain"/>
    <property type="match status" value="2"/>
</dbReference>
<dbReference type="GO" id="GO:0009190">
    <property type="term" value="P:cyclic nucleotide biosynthetic process"/>
    <property type="evidence" value="ECO:0007669"/>
    <property type="project" value="InterPro"/>
</dbReference>
<dbReference type="CDD" id="cd07302">
    <property type="entry name" value="CHD"/>
    <property type="match status" value="1"/>
</dbReference>
<dbReference type="SUPFAM" id="SSF46894">
    <property type="entry name" value="C-terminal effector domain of the bipartite response regulators"/>
    <property type="match status" value="1"/>
</dbReference>
<dbReference type="SMART" id="SM00421">
    <property type="entry name" value="HTH_LUXR"/>
    <property type="match status" value="1"/>
</dbReference>
<evidence type="ECO:0000313" key="6">
    <source>
        <dbReference type="EMBL" id="SOX53778.1"/>
    </source>
</evidence>
<dbReference type="Gene3D" id="3.30.70.1230">
    <property type="entry name" value="Nucleotide cyclase"/>
    <property type="match status" value="2"/>
</dbReference>
<dbReference type="AlphaFoldDB" id="A0A2K4YAG9"/>
<dbReference type="PROSITE" id="PS50125">
    <property type="entry name" value="GUANYLATE_CYCLASE_2"/>
    <property type="match status" value="1"/>
</dbReference>
<evidence type="ECO:0000259" key="5">
    <source>
        <dbReference type="PROSITE" id="PS50125"/>
    </source>
</evidence>
<gene>
    <name evidence="6" type="ORF">MAAFP003_2453</name>
</gene>
<dbReference type="Gene3D" id="3.40.50.300">
    <property type="entry name" value="P-loop containing nucleotide triphosphate hydrolases"/>
    <property type="match status" value="1"/>
</dbReference>
<comment type="caution">
    <text evidence="6">The sequence shown here is derived from an EMBL/GenBank/DDBJ whole genome shotgun (WGS) entry which is preliminary data.</text>
</comment>
<organism evidence="6 7">
    <name type="scientific">Mycobacterium ahvazicum</name>
    <dbReference type="NCBI Taxonomy" id="1964395"/>
    <lineage>
        <taxon>Bacteria</taxon>
        <taxon>Bacillati</taxon>
        <taxon>Actinomycetota</taxon>
        <taxon>Actinomycetes</taxon>
        <taxon>Mycobacteriales</taxon>
        <taxon>Mycobacteriaceae</taxon>
        <taxon>Mycobacterium</taxon>
        <taxon>Mycobacterium simiae complex</taxon>
    </lineage>
</organism>
<dbReference type="GO" id="GO:0004016">
    <property type="term" value="F:adenylate cyclase activity"/>
    <property type="evidence" value="ECO:0007669"/>
    <property type="project" value="UniProtKB-ARBA"/>
</dbReference>
<dbReference type="InterPro" id="IPR058852">
    <property type="entry name" value="HTH_77"/>
</dbReference>
<dbReference type="SMART" id="SM00044">
    <property type="entry name" value="CYCc"/>
    <property type="match status" value="1"/>
</dbReference>
<dbReference type="Gene3D" id="1.10.10.10">
    <property type="entry name" value="Winged helix-like DNA-binding domain superfamily/Winged helix DNA-binding domain"/>
    <property type="match status" value="1"/>
</dbReference>
<evidence type="ECO:0000256" key="3">
    <source>
        <dbReference type="ARBA" id="ARBA00023163"/>
    </source>
</evidence>
<evidence type="ECO:0000313" key="7">
    <source>
        <dbReference type="Proteomes" id="UP000236318"/>
    </source>
</evidence>
<dbReference type="SUPFAM" id="SSF48452">
    <property type="entry name" value="TPR-like"/>
    <property type="match status" value="2"/>
</dbReference>
<dbReference type="SUPFAM" id="SSF55073">
    <property type="entry name" value="Nucleotide cyclase"/>
    <property type="match status" value="1"/>
</dbReference>
<evidence type="ECO:0000256" key="1">
    <source>
        <dbReference type="ARBA" id="ARBA00023015"/>
    </source>
</evidence>
<dbReference type="InterPro" id="IPR000792">
    <property type="entry name" value="Tscrpt_reg_LuxR_C"/>
</dbReference>
<dbReference type="PROSITE" id="PS50043">
    <property type="entry name" value="HTH_LUXR_2"/>
    <property type="match status" value="1"/>
</dbReference>
<dbReference type="CDD" id="cd06170">
    <property type="entry name" value="LuxR_C_like"/>
    <property type="match status" value="1"/>
</dbReference>
<dbReference type="PROSITE" id="PS00622">
    <property type="entry name" value="HTH_LUXR_1"/>
    <property type="match status" value="1"/>
</dbReference>
<dbReference type="InterPro" id="IPR016032">
    <property type="entry name" value="Sig_transdc_resp-reg_C-effctor"/>
</dbReference>
<dbReference type="InterPro" id="IPR029787">
    <property type="entry name" value="Nucleotide_cyclase"/>
</dbReference>
<dbReference type="InterPro" id="IPR027417">
    <property type="entry name" value="P-loop_NTPase"/>
</dbReference>
<accession>A0A2K4YAG9</accession>
<feature type="domain" description="Guanylate cyclase" evidence="5">
    <location>
        <begin position="17"/>
        <end position="125"/>
    </location>
</feature>
<dbReference type="FunFam" id="1.10.10.10:FF:000553">
    <property type="entry name" value="Transcriptional regulator, LuxR family"/>
    <property type="match status" value="1"/>
</dbReference>
<keyword evidence="1" id="KW-0805">Transcription regulation</keyword>
<reference evidence="6" key="1">
    <citation type="submission" date="2018-01" db="EMBL/GenBank/DDBJ databases">
        <authorList>
            <consortium name="Urmite Genomes"/>
        </authorList>
    </citation>
    <scope>NUCLEOTIDE SEQUENCE [LARGE SCALE GENOMIC DNA]</scope>
    <source>
        <strain evidence="6">AFP003</strain>
    </source>
</reference>
<dbReference type="EMBL" id="FXEG02000002">
    <property type="protein sequence ID" value="SOX53778.1"/>
    <property type="molecule type" value="Genomic_DNA"/>
</dbReference>
<evidence type="ECO:0000259" key="4">
    <source>
        <dbReference type="PROSITE" id="PS50043"/>
    </source>
</evidence>
<dbReference type="Proteomes" id="UP000236318">
    <property type="component" value="Unassembled WGS sequence"/>
</dbReference>
<dbReference type="PANTHER" id="PTHR47691">
    <property type="entry name" value="REGULATOR-RELATED"/>
    <property type="match status" value="1"/>
</dbReference>
<name>A0A2K4YAG9_9MYCO</name>
<keyword evidence="3" id="KW-0804">Transcription</keyword>
<sequence>MNESDVGLTELPTGTVTLLLADIEGSTRLWETQPHEMAQAVARLDRALTELIAAHRGVRPVEQGEGDSFVVAFDRATDAVACALQLQLAPLAPIRLRIGLHTGEVQLRDESNYIGPTINRTARLRDLGHGGQTVLSGATEEMVADHLPPDAWLLPLGSHQLRDLRRAERVIQLCHPDLHNQFPPLRLPAAVSVGLPPQLTSFVGRQDQIAELTRIIAENRLVTLTGPGGAGKTRLAVQVAGRIATEFGDGAHYVDLAPITESDLVPATTARTLGLTDIPGRSAGDAMLGFITDRQMLLVLDNCEHLLDATADLVGPILRACPGVTVLTTSREPIGMTGEVIWRVSSLSIIDEAVELFTDRARLVRPEFVITQDNAAAVEEICQRLDGMPLAIELAAARVRALSVTDILTSLHDRFRLLTGGNRTAVRRQQTLRASVDWSHALLTDVERLIFQRLAVFRGGFHLDAAEAVATDDQVQRHQVLDELTLLVDKSLVIAENISGRTRYRLLETVRQYALERLGESGESDAVRARHRDHYTQLAVVLDQPNSAGRREHVEQAESEIDNLRAAFTWSCDTDDGNRALQLASALQSLWLTRGRVREGLSWIKSVLSDGYSPQDGLAPAVYARALADHAVLAAAVGDPIGMEEPQRALALAREIGESGPLLHALVACGCTAAFNPEISGPYLDEAAGLARESGDKWRLSQILWWQSYAAICGGDPTAALRAGEEGRDLANEIGDGFLSRMCRFWGVGTAYVMRGELARAKAEFLQIMAEAEAEHDLLMRELCHCHLGHTLAWMGEAEAAVAAAAAAVEAASEFGDMAEGMAGGPLALAQLAAGDVAAAVQTSELAARRISAQQGHTVVNANPIADVLLVRGDLPAARGWADAAVAVTAGCHLMIALNTRARVATAQGQPDQAERDAREALAIAAALGAHVGTPDALECLAGLAGGAGSHREAARLYGAADAVRQNTGVMRFKVYDDAYVAARDAVREALGHIDFESAWAEGAALSVQEAIAYARRGHGDRRRPTTGWGALTPTEHDVVRLVSEGLANNDIAARLFVSPRTVQSHLTHVYNKLGIGSRVQLVQEAARHQ</sequence>
<keyword evidence="2" id="KW-0238">DNA-binding</keyword>
<dbReference type="GO" id="GO:0035556">
    <property type="term" value="P:intracellular signal transduction"/>
    <property type="evidence" value="ECO:0007669"/>
    <property type="project" value="InterPro"/>
</dbReference>
<dbReference type="GO" id="GO:0003677">
    <property type="term" value="F:DNA binding"/>
    <property type="evidence" value="ECO:0007669"/>
    <property type="project" value="UniProtKB-KW"/>
</dbReference>
<proteinExistence type="predicted"/>
<dbReference type="PANTHER" id="PTHR47691:SF3">
    <property type="entry name" value="HTH-TYPE TRANSCRIPTIONAL REGULATOR RV0890C-RELATED"/>
    <property type="match status" value="1"/>
</dbReference>
<keyword evidence="7" id="KW-1185">Reference proteome</keyword>
<dbReference type="Pfam" id="PF25872">
    <property type="entry name" value="HTH_77"/>
    <property type="match status" value="1"/>
</dbReference>
<dbReference type="Pfam" id="PF00211">
    <property type="entry name" value="Guanylate_cyc"/>
    <property type="match status" value="1"/>
</dbReference>
<dbReference type="InterPro" id="IPR036388">
    <property type="entry name" value="WH-like_DNA-bd_sf"/>
</dbReference>
<dbReference type="PRINTS" id="PR00038">
    <property type="entry name" value="HTHLUXR"/>
</dbReference>
<dbReference type="SUPFAM" id="SSF52540">
    <property type="entry name" value="P-loop containing nucleoside triphosphate hydrolases"/>
    <property type="match status" value="1"/>
</dbReference>
<dbReference type="InterPro" id="IPR011990">
    <property type="entry name" value="TPR-like_helical_dom_sf"/>
</dbReference>
<protein>
    <submittedName>
        <fullName evidence="6">LuxR family transcriptional regulator</fullName>
    </submittedName>
</protein>
<dbReference type="InterPro" id="IPR001054">
    <property type="entry name" value="A/G_cyclase"/>
</dbReference>